<dbReference type="Proteomes" id="UP000028582">
    <property type="component" value="Unassembled WGS sequence"/>
</dbReference>
<evidence type="ECO:0000256" key="1">
    <source>
        <dbReference type="SAM" id="MobiDB-lite"/>
    </source>
</evidence>
<evidence type="ECO:0000313" key="2">
    <source>
        <dbReference type="EMBL" id="ETO78932.1"/>
    </source>
</evidence>
<reference evidence="2 3" key="1">
    <citation type="submission" date="2013-11" db="EMBL/GenBank/DDBJ databases">
        <title>The Genome Sequence of Phytophthora parasitica P1976.</title>
        <authorList>
            <consortium name="The Broad Institute Genomics Platform"/>
            <person name="Russ C."/>
            <person name="Tyler B."/>
            <person name="Panabieres F."/>
            <person name="Shan W."/>
            <person name="Tripathy S."/>
            <person name="Grunwald N."/>
            <person name="Machado M."/>
            <person name="Johnson C.S."/>
            <person name="Walker B."/>
            <person name="Young S."/>
            <person name="Zeng Q."/>
            <person name="Gargeya S."/>
            <person name="Fitzgerald M."/>
            <person name="Haas B."/>
            <person name="Abouelleil A."/>
            <person name="Allen A.W."/>
            <person name="Alvarado L."/>
            <person name="Arachchi H.M."/>
            <person name="Berlin A.M."/>
            <person name="Chapman S.B."/>
            <person name="Gainer-Dewar J."/>
            <person name="Goldberg J."/>
            <person name="Griggs A."/>
            <person name="Gujja S."/>
            <person name="Hansen M."/>
            <person name="Howarth C."/>
            <person name="Imamovic A."/>
            <person name="Ireland A."/>
            <person name="Larimer J."/>
            <person name="McCowan C."/>
            <person name="Murphy C."/>
            <person name="Pearson M."/>
            <person name="Poon T.W."/>
            <person name="Priest M."/>
            <person name="Roberts A."/>
            <person name="Saif S."/>
            <person name="Shea T."/>
            <person name="Sisk P."/>
            <person name="Sykes S."/>
            <person name="Wortman J."/>
            <person name="Nusbaum C."/>
            <person name="Birren B."/>
        </authorList>
    </citation>
    <scope>NUCLEOTIDE SEQUENCE [LARGE SCALE GENOMIC DNA]</scope>
    <source>
        <strain evidence="2 3">P1976</strain>
    </source>
</reference>
<organism evidence="2 3">
    <name type="scientific">Phytophthora nicotianae P1976</name>
    <dbReference type="NCBI Taxonomy" id="1317066"/>
    <lineage>
        <taxon>Eukaryota</taxon>
        <taxon>Sar</taxon>
        <taxon>Stramenopiles</taxon>
        <taxon>Oomycota</taxon>
        <taxon>Peronosporomycetes</taxon>
        <taxon>Peronosporales</taxon>
        <taxon>Peronosporaceae</taxon>
        <taxon>Phytophthora</taxon>
    </lineage>
</organism>
<accession>A0A081AJ71</accession>
<proteinExistence type="predicted"/>
<evidence type="ECO:0000313" key="3">
    <source>
        <dbReference type="Proteomes" id="UP000028582"/>
    </source>
</evidence>
<gene>
    <name evidence="2" type="ORF">F444_06254</name>
</gene>
<dbReference type="AlphaFoldDB" id="A0A081AJ71"/>
<feature type="region of interest" description="Disordered" evidence="1">
    <location>
        <begin position="1"/>
        <end position="38"/>
    </location>
</feature>
<protein>
    <submittedName>
        <fullName evidence="2">Uncharacterized protein</fullName>
    </submittedName>
</protein>
<name>A0A081AJ71_PHYNI</name>
<comment type="caution">
    <text evidence="2">The sequence shown here is derived from an EMBL/GenBank/DDBJ whole genome shotgun (WGS) entry which is preliminary data.</text>
</comment>
<dbReference type="EMBL" id="ANJA01001159">
    <property type="protein sequence ID" value="ETO78932.1"/>
    <property type="molecule type" value="Genomic_DNA"/>
</dbReference>
<sequence length="88" mass="9579">MHSTSPRASTGEKVTGLTARPRPARKDASDLSTSGDKYTSDANVLWKIITGEDLHGHLASGQHAEQSGCSTQGAAYRTQRKFYLSQYH</sequence>